<evidence type="ECO:0000256" key="1">
    <source>
        <dbReference type="ARBA" id="ARBA00023015"/>
    </source>
</evidence>
<dbReference type="PANTHER" id="PTHR44846">
    <property type="entry name" value="MANNOSYL-D-GLYCERATE TRANSPORT/METABOLISM SYSTEM REPRESSOR MNGR-RELATED"/>
    <property type="match status" value="1"/>
</dbReference>
<dbReference type="Gene3D" id="3.40.1410.10">
    <property type="entry name" value="Chorismate lyase-like"/>
    <property type="match status" value="1"/>
</dbReference>
<name>A0ABW9QSU6_9ACTN</name>
<keyword evidence="3" id="KW-0804">Transcription</keyword>
<dbReference type="SUPFAM" id="SSF64288">
    <property type="entry name" value="Chorismate lyase-like"/>
    <property type="match status" value="1"/>
</dbReference>
<evidence type="ECO:0000313" key="6">
    <source>
        <dbReference type="Proteomes" id="UP000437736"/>
    </source>
</evidence>
<dbReference type="CDD" id="cd07377">
    <property type="entry name" value="WHTH_GntR"/>
    <property type="match status" value="1"/>
</dbReference>
<dbReference type="Pfam" id="PF00392">
    <property type="entry name" value="GntR"/>
    <property type="match status" value="1"/>
</dbReference>
<dbReference type="InterPro" id="IPR036388">
    <property type="entry name" value="WH-like_DNA-bd_sf"/>
</dbReference>
<dbReference type="PROSITE" id="PS50949">
    <property type="entry name" value="HTH_GNTR"/>
    <property type="match status" value="1"/>
</dbReference>
<dbReference type="PRINTS" id="PR00035">
    <property type="entry name" value="HTHGNTR"/>
</dbReference>
<dbReference type="Gene3D" id="1.10.10.10">
    <property type="entry name" value="Winged helix-like DNA-binding domain superfamily/Winged helix DNA-binding domain"/>
    <property type="match status" value="1"/>
</dbReference>
<dbReference type="PANTHER" id="PTHR44846:SF1">
    <property type="entry name" value="MANNOSYL-D-GLYCERATE TRANSPORT_METABOLISM SYSTEM REPRESSOR MNGR-RELATED"/>
    <property type="match status" value="1"/>
</dbReference>
<evidence type="ECO:0000259" key="4">
    <source>
        <dbReference type="PROSITE" id="PS50949"/>
    </source>
</evidence>
<feature type="non-terminal residue" evidence="5">
    <location>
        <position position="228"/>
    </location>
</feature>
<dbReference type="SMART" id="SM00866">
    <property type="entry name" value="UTRA"/>
    <property type="match status" value="1"/>
</dbReference>
<dbReference type="Proteomes" id="UP000437736">
    <property type="component" value="Unassembled WGS sequence"/>
</dbReference>
<dbReference type="InterPro" id="IPR028978">
    <property type="entry name" value="Chorismate_lyase_/UTRA_dom_sf"/>
</dbReference>
<organism evidence="5 6">
    <name type="scientific">Acidiferrimicrobium australe</name>
    <dbReference type="NCBI Taxonomy" id="2664430"/>
    <lineage>
        <taxon>Bacteria</taxon>
        <taxon>Bacillati</taxon>
        <taxon>Actinomycetota</taxon>
        <taxon>Acidimicrobiia</taxon>
        <taxon>Acidimicrobiales</taxon>
        <taxon>Acidimicrobiaceae</taxon>
        <taxon>Acidiferrimicrobium</taxon>
    </lineage>
</organism>
<evidence type="ECO:0000313" key="5">
    <source>
        <dbReference type="EMBL" id="MST32382.1"/>
    </source>
</evidence>
<keyword evidence="6" id="KW-1185">Reference proteome</keyword>
<protein>
    <submittedName>
        <fullName evidence="5">UTRA domain-containing protein</fullName>
    </submittedName>
</protein>
<dbReference type="InterPro" id="IPR000524">
    <property type="entry name" value="Tscrpt_reg_HTH_GntR"/>
</dbReference>
<proteinExistence type="predicted"/>
<dbReference type="InterPro" id="IPR050679">
    <property type="entry name" value="Bact_HTH_transcr_reg"/>
</dbReference>
<reference evidence="5 6" key="1">
    <citation type="submission" date="2019-11" db="EMBL/GenBank/DDBJ databases">
        <title>Acidiferrimicrobium australis gen. nov., sp. nov., an acidophilic and obligately heterotrophic, member of the Actinobacteria that catalyses dissimilatory oxido- reduction of iron isolated from metal-rich acidic water in Chile.</title>
        <authorList>
            <person name="Gonzalez D."/>
            <person name="Huber K."/>
            <person name="Hedrich S."/>
            <person name="Rojas-Villalobos C."/>
            <person name="Quatrini R."/>
            <person name="Dinamarca M.A."/>
            <person name="Schwarz A."/>
            <person name="Canales C."/>
            <person name="Nancucheo I."/>
        </authorList>
    </citation>
    <scope>NUCLEOTIDE SEQUENCE [LARGE SCALE GENOMIC DNA]</scope>
    <source>
        <strain evidence="5 6">USS-CCA1</strain>
    </source>
</reference>
<keyword evidence="1" id="KW-0805">Transcription regulation</keyword>
<accession>A0ABW9QSU6</accession>
<dbReference type="InterPro" id="IPR011663">
    <property type="entry name" value="UTRA"/>
</dbReference>
<sequence length="228" mass="24762">MSADASRADRLDRASPLPLWAQLLDDLRSRLGAGELDERFPAELELAADYGVSRNTAREALRRLRNEGTLVSARGRRPRLNPGIRQPLGAFYSLYESVAAAGLTQRSVVRSQQVRKNPVVARRLGLSPSAPLVAIDRVRIADDEPLALDEVYLPEAVGRPLLDADLGSGSLYEHLARLAGVRLSDAEETLGATTATVAQAEELQLPAGVGLLSIERIGWADGRPVEWR</sequence>
<comment type="caution">
    <text evidence="5">The sequence shown here is derived from an EMBL/GenBank/DDBJ whole genome shotgun (WGS) entry which is preliminary data.</text>
</comment>
<keyword evidence="2" id="KW-0238">DNA-binding</keyword>
<dbReference type="SUPFAM" id="SSF46785">
    <property type="entry name" value="Winged helix' DNA-binding domain"/>
    <property type="match status" value="1"/>
</dbReference>
<gene>
    <name evidence="5" type="ORF">GHK86_06565</name>
</gene>
<dbReference type="EMBL" id="WJHE01000281">
    <property type="protein sequence ID" value="MST32382.1"/>
    <property type="molecule type" value="Genomic_DNA"/>
</dbReference>
<evidence type="ECO:0000256" key="3">
    <source>
        <dbReference type="ARBA" id="ARBA00023163"/>
    </source>
</evidence>
<dbReference type="Pfam" id="PF07702">
    <property type="entry name" value="UTRA"/>
    <property type="match status" value="1"/>
</dbReference>
<evidence type="ECO:0000256" key="2">
    <source>
        <dbReference type="ARBA" id="ARBA00023125"/>
    </source>
</evidence>
<dbReference type="SMART" id="SM00345">
    <property type="entry name" value="HTH_GNTR"/>
    <property type="match status" value="1"/>
</dbReference>
<dbReference type="InterPro" id="IPR036390">
    <property type="entry name" value="WH_DNA-bd_sf"/>
</dbReference>
<feature type="domain" description="HTH gntR-type" evidence="4">
    <location>
        <begin position="17"/>
        <end position="83"/>
    </location>
</feature>